<dbReference type="Proteomes" id="UP000051386">
    <property type="component" value="Unassembled WGS sequence"/>
</dbReference>
<keyword evidence="1" id="KW-0802">TPR repeat</keyword>
<dbReference type="PATRIC" id="fig|517011.3.peg.3224"/>
<evidence type="ECO:0000313" key="4">
    <source>
        <dbReference type="Proteomes" id="UP000051386"/>
    </source>
</evidence>
<dbReference type="SUPFAM" id="SSF48452">
    <property type="entry name" value="TPR-like"/>
    <property type="match status" value="1"/>
</dbReference>
<accession>A0A0R0CKF2</accession>
<dbReference type="Gene3D" id="1.25.40.10">
    <property type="entry name" value="Tetratricopeptide repeat domain"/>
    <property type="match status" value="1"/>
</dbReference>
<keyword evidence="4" id="KW-1185">Reference proteome</keyword>
<dbReference type="SMART" id="SM00028">
    <property type="entry name" value="TPR"/>
    <property type="match status" value="3"/>
</dbReference>
<dbReference type="InterPro" id="IPR037919">
    <property type="entry name" value="OGT"/>
</dbReference>
<evidence type="ECO:0000256" key="2">
    <source>
        <dbReference type="SAM" id="SignalP"/>
    </source>
</evidence>
<dbReference type="EMBL" id="LDJK01000080">
    <property type="protein sequence ID" value="KRG70473.1"/>
    <property type="molecule type" value="Genomic_DNA"/>
</dbReference>
<comment type="caution">
    <text evidence="3">The sequence shown here is derived from an EMBL/GenBank/DDBJ whole genome shotgun (WGS) entry which is preliminary data.</text>
</comment>
<feature type="signal peptide" evidence="2">
    <location>
        <begin position="1"/>
        <end position="24"/>
    </location>
</feature>
<evidence type="ECO:0000313" key="3">
    <source>
        <dbReference type="EMBL" id="KRG70473.1"/>
    </source>
</evidence>
<organism evidence="3 4">
    <name type="scientific">Stenotrophomonas chelatiphaga</name>
    <dbReference type="NCBI Taxonomy" id="517011"/>
    <lineage>
        <taxon>Bacteria</taxon>
        <taxon>Pseudomonadati</taxon>
        <taxon>Pseudomonadota</taxon>
        <taxon>Gammaproteobacteria</taxon>
        <taxon>Lysobacterales</taxon>
        <taxon>Lysobacteraceae</taxon>
        <taxon>Stenotrophomonas</taxon>
    </lineage>
</organism>
<dbReference type="InterPro" id="IPR011990">
    <property type="entry name" value="TPR-like_helical_dom_sf"/>
</dbReference>
<feature type="chain" id="PRO_5006394177" evidence="2">
    <location>
        <begin position="25"/>
        <end position="386"/>
    </location>
</feature>
<dbReference type="PROSITE" id="PS50005">
    <property type="entry name" value="TPR"/>
    <property type="match status" value="1"/>
</dbReference>
<dbReference type="GO" id="GO:0097363">
    <property type="term" value="F:protein O-acetylglucosaminyltransferase activity"/>
    <property type="evidence" value="ECO:0007669"/>
    <property type="project" value="TreeGrafter"/>
</dbReference>
<dbReference type="PANTHER" id="PTHR44366">
    <property type="entry name" value="UDP-N-ACETYLGLUCOSAMINE--PEPTIDE N-ACETYLGLUCOSAMINYLTRANSFERASE 110 KDA SUBUNIT"/>
    <property type="match status" value="1"/>
</dbReference>
<dbReference type="Pfam" id="PF13432">
    <property type="entry name" value="TPR_16"/>
    <property type="match status" value="2"/>
</dbReference>
<name>A0A0R0CKF2_9GAMM</name>
<gene>
    <name evidence="3" type="ORF">ABB28_15205</name>
</gene>
<dbReference type="PANTHER" id="PTHR44366:SF1">
    <property type="entry name" value="UDP-N-ACETYLGLUCOSAMINE--PEPTIDE N-ACETYLGLUCOSAMINYLTRANSFERASE 110 KDA SUBUNIT"/>
    <property type="match status" value="1"/>
</dbReference>
<keyword evidence="3" id="KW-0808">Transferase</keyword>
<sequence>MTRPLLSVLVALATLALAAAPVMAQASLQAPDAASQGAPPMDAPPPSPAEVLAIPPALAALLQARVIDPGGGRGPQLHRLAEMIFDRDGMDLQYDAAATYTIEETWQHRRANCLSFTLLFVTLARHIGIQAQVQEVAQVVSWYQDAGVLYNVGHVNAGIEFNGRRGTVDLDRNVLYDRDGPRPITDARALAHFYNNRGAERMEAGDVAGARAWYAAALQQATDFPSALNNLGVLETRQGNLALARQHYAEALRIAPRNPASLANASNLLLRLGEPTAAARLQARLRSVRQSDPFFQYVLGTQAERAGDANGAITYYRRALRLYDSAHQFHFALARAYLMAGQLERADGELARAQALGGAALQSRYQDKLDSLQRWRRQQASARLGR</sequence>
<dbReference type="GO" id="GO:0006493">
    <property type="term" value="P:protein O-linked glycosylation"/>
    <property type="evidence" value="ECO:0007669"/>
    <property type="project" value="InterPro"/>
</dbReference>
<dbReference type="SUPFAM" id="SSF54001">
    <property type="entry name" value="Cysteine proteinases"/>
    <property type="match status" value="1"/>
</dbReference>
<dbReference type="AlphaFoldDB" id="A0A0R0CKF2"/>
<keyword evidence="2" id="KW-0732">Signal</keyword>
<dbReference type="InterPro" id="IPR038765">
    <property type="entry name" value="Papain-like_cys_pep_sf"/>
</dbReference>
<feature type="repeat" description="TPR" evidence="1">
    <location>
        <begin position="225"/>
        <end position="258"/>
    </location>
</feature>
<protein>
    <submittedName>
        <fullName evidence="3">UDP-N-acetylglucosamine--peptide N-acetylglucosaminyltransferase SEC</fullName>
    </submittedName>
</protein>
<reference evidence="3 4" key="1">
    <citation type="submission" date="2015-05" db="EMBL/GenBank/DDBJ databases">
        <title>Genome sequencing and analysis of members of genus Stenotrophomonas.</title>
        <authorList>
            <person name="Patil P.P."/>
            <person name="Midha S."/>
            <person name="Patil P.B."/>
        </authorList>
    </citation>
    <scope>NUCLEOTIDE SEQUENCE [LARGE SCALE GENOMIC DNA]</scope>
    <source>
        <strain evidence="3 4">DSM 21508</strain>
    </source>
</reference>
<dbReference type="RefSeq" id="WP_057687219.1">
    <property type="nucleotide sequence ID" value="NZ_LDJK01000080.1"/>
</dbReference>
<dbReference type="InterPro" id="IPR019734">
    <property type="entry name" value="TPR_rpt"/>
</dbReference>
<keyword evidence="3" id="KW-0328">Glycosyltransferase</keyword>
<proteinExistence type="predicted"/>
<evidence type="ECO:0000256" key="1">
    <source>
        <dbReference type="PROSITE-ProRule" id="PRU00339"/>
    </source>
</evidence>